<dbReference type="InterPro" id="IPR004942">
    <property type="entry name" value="Roadblock/LAMTOR2_dom"/>
</dbReference>
<dbReference type="PANTHER" id="PTHR13323">
    <property type="entry name" value="LATE ENDOSOMAL/LYSOSOMAL MP1 INTERACTING PROTEIN"/>
    <property type="match status" value="1"/>
</dbReference>
<name>A0A7D6ERW4_9CYAN</name>
<dbReference type="RefSeq" id="WP_181496158.1">
    <property type="nucleotide sequence ID" value="NZ_CP032152.1"/>
</dbReference>
<dbReference type="SMART" id="SM00960">
    <property type="entry name" value="Robl_LC7"/>
    <property type="match status" value="1"/>
</dbReference>
<dbReference type="SUPFAM" id="SSF103196">
    <property type="entry name" value="Roadblock/LC7 domain"/>
    <property type="match status" value="1"/>
</dbReference>
<dbReference type="EMBL" id="CP032152">
    <property type="protein sequence ID" value="QLL29786.1"/>
    <property type="molecule type" value="Genomic_DNA"/>
</dbReference>
<protein>
    <submittedName>
        <fullName evidence="2">Roadblock/LC7 domain-containing protein</fullName>
    </submittedName>
</protein>
<organism evidence="2 3">
    <name type="scientific">Thermosynechococcus sichuanensis E542</name>
    <dbReference type="NCBI Taxonomy" id="2016101"/>
    <lineage>
        <taxon>Bacteria</taxon>
        <taxon>Bacillati</taxon>
        <taxon>Cyanobacteriota</taxon>
        <taxon>Cyanophyceae</taxon>
        <taxon>Acaryochloridales</taxon>
        <taxon>Thermosynechococcaceae</taxon>
        <taxon>Thermosynechococcus</taxon>
        <taxon>Thermosynechococcus sichuanensis</taxon>
    </lineage>
</organism>
<evidence type="ECO:0000313" key="2">
    <source>
        <dbReference type="EMBL" id="QLL29786.1"/>
    </source>
</evidence>
<accession>A0A7D6ERW4</accession>
<dbReference type="Pfam" id="PF03259">
    <property type="entry name" value="Robl_LC7"/>
    <property type="match status" value="1"/>
</dbReference>
<evidence type="ECO:0000313" key="3">
    <source>
        <dbReference type="Proteomes" id="UP000261812"/>
    </source>
</evidence>
<dbReference type="GO" id="GO:0060090">
    <property type="term" value="F:molecular adaptor activity"/>
    <property type="evidence" value="ECO:0007669"/>
    <property type="project" value="InterPro"/>
</dbReference>
<dbReference type="GO" id="GO:0005085">
    <property type="term" value="F:guanyl-nucleotide exchange factor activity"/>
    <property type="evidence" value="ECO:0007669"/>
    <property type="project" value="InterPro"/>
</dbReference>
<gene>
    <name evidence="2" type="ORF">D3A95_02875</name>
</gene>
<dbReference type="InterPro" id="IPR037587">
    <property type="entry name" value="LAMTOR2-like"/>
</dbReference>
<dbReference type="KEGG" id="tsq:D3A95_02875"/>
<sequence length="131" mass="13542">MSINAAKLEATLQNFVANASNVQGAALVSPDGLTLAATLPGGMDDERVAAMSAAMVSLGERIGRELNRGKIERILVEGSNGYGILTSCTEDAVFLVLADASAKLGIINLEIKNVLAELQTQLTGVSQAVNV</sequence>
<dbReference type="Gene3D" id="3.30.450.30">
    <property type="entry name" value="Dynein light chain 2a, cytoplasmic"/>
    <property type="match status" value="1"/>
</dbReference>
<keyword evidence="3" id="KW-1185">Reference proteome</keyword>
<dbReference type="GO" id="GO:0032008">
    <property type="term" value="P:positive regulation of TOR signaling"/>
    <property type="evidence" value="ECO:0007669"/>
    <property type="project" value="InterPro"/>
</dbReference>
<proteinExistence type="predicted"/>
<feature type="domain" description="Roadblock/LAMTOR2" evidence="1">
    <location>
        <begin position="9"/>
        <end position="98"/>
    </location>
</feature>
<dbReference type="Proteomes" id="UP000261812">
    <property type="component" value="Chromosome"/>
</dbReference>
<dbReference type="AlphaFoldDB" id="A0A7D6ERW4"/>
<evidence type="ECO:0000259" key="1">
    <source>
        <dbReference type="SMART" id="SM00960"/>
    </source>
</evidence>
<reference evidence="3" key="1">
    <citation type="submission" date="2018-09" db="EMBL/GenBank/DDBJ databases">
        <title>Complete genome sequence of thermophilic cyanobacteria strain Thermosynechococcus elongatus PKUAC-SCTE542.</title>
        <authorList>
            <person name="Liang Y."/>
            <person name="Tang J."/>
            <person name="Daroch M."/>
        </authorList>
    </citation>
    <scope>NUCLEOTIDE SEQUENCE [LARGE SCALE GENOMIC DNA]</scope>
    <source>
        <strain evidence="3">E542</strain>
    </source>
</reference>